<evidence type="ECO:0000256" key="2">
    <source>
        <dbReference type="SAM" id="MobiDB-lite"/>
    </source>
</evidence>
<evidence type="ECO:0000313" key="5">
    <source>
        <dbReference type="EMBL" id="MDE8645581.1"/>
    </source>
</evidence>
<sequence length="265" mass="27910">MTQPPQDPNQPYGQPPQQPYGQQPQQPYGQQPPAQQPYGQPYPDQSGAPFPGQYAQPAGGFQQPPPSPAKKKKWPWVVGGIVAFFVIVAIATGGGDKDKEESAAAPTTTQAAANGASVAAVAPAEAPKETKSSNPGIGEEVRDGKFGFVVTGIETGLTTIGDNPYLQEQAEGQFVLVHVEITNTSDKPQAYFGSNQTLIDTEGREFTNNTMAAINIDAETAIGGDINPGITRKTTIVFDIPTSATPKEIEVHDSMFSGGATISLQ</sequence>
<comment type="caution">
    <text evidence="5">The sequence shown here is derived from an EMBL/GenBank/DDBJ whole genome shotgun (WGS) entry which is preliminary data.</text>
</comment>
<dbReference type="EMBL" id="JARDXE010000006">
    <property type="protein sequence ID" value="MDE8645581.1"/>
    <property type="molecule type" value="Genomic_DNA"/>
</dbReference>
<dbReference type="Proteomes" id="UP001217325">
    <property type="component" value="Unassembled WGS sequence"/>
</dbReference>
<keyword evidence="3" id="KW-1133">Transmembrane helix</keyword>
<feature type="transmembrane region" description="Helical" evidence="3">
    <location>
        <begin position="74"/>
        <end position="92"/>
    </location>
</feature>
<keyword evidence="3" id="KW-0472">Membrane</keyword>
<accession>A0AAW6LH57</accession>
<feature type="region of interest" description="Disordered" evidence="2">
    <location>
        <begin position="96"/>
        <end position="139"/>
    </location>
</feature>
<evidence type="ECO:0000313" key="6">
    <source>
        <dbReference type="Proteomes" id="UP001217325"/>
    </source>
</evidence>
<keyword evidence="1" id="KW-0732">Signal</keyword>
<keyword evidence="3" id="KW-0812">Transmembrane</keyword>
<feature type="compositionally biased region" description="Low complexity" evidence="2">
    <location>
        <begin position="19"/>
        <end position="62"/>
    </location>
</feature>
<dbReference type="RefSeq" id="WP_030535755.1">
    <property type="nucleotide sequence ID" value="NZ_JARDXE010000006.1"/>
</dbReference>
<dbReference type="AlphaFoldDB" id="A0AAW6LH57"/>
<organism evidence="5 6">
    <name type="scientific">Rhodococcus qingshengii</name>
    <dbReference type="NCBI Taxonomy" id="334542"/>
    <lineage>
        <taxon>Bacteria</taxon>
        <taxon>Bacillati</taxon>
        <taxon>Actinomycetota</taxon>
        <taxon>Actinomycetes</taxon>
        <taxon>Mycobacteriales</taxon>
        <taxon>Nocardiaceae</taxon>
        <taxon>Rhodococcus</taxon>
        <taxon>Rhodococcus erythropolis group</taxon>
    </lineage>
</organism>
<feature type="compositionally biased region" description="Pro residues" evidence="2">
    <location>
        <begin position="1"/>
        <end position="18"/>
    </location>
</feature>
<dbReference type="Gene3D" id="2.60.40.1240">
    <property type="match status" value="1"/>
</dbReference>
<feature type="domain" description="DUF4352" evidence="4">
    <location>
        <begin position="136"/>
        <end position="260"/>
    </location>
</feature>
<evidence type="ECO:0000256" key="1">
    <source>
        <dbReference type="ARBA" id="ARBA00022729"/>
    </source>
</evidence>
<dbReference type="Pfam" id="PF11611">
    <property type="entry name" value="DUF4352"/>
    <property type="match status" value="1"/>
</dbReference>
<evidence type="ECO:0000259" key="4">
    <source>
        <dbReference type="Pfam" id="PF11611"/>
    </source>
</evidence>
<gene>
    <name evidence="5" type="ORF">PXH69_11515</name>
</gene>
<evidence type="ECO:0000256" key="3">
    <source>
        <dbReference type="SAM" id="Phobius"/>
    </source>
</evidence>
<reference evidence="5" key="1">
    <citation type="submission" date="2023-02" db="EMBL/GenBank/DDBJ databases">
        <title>A novel hydrolase synthesized by Rhodococcus erythropolis HQ is responsible for the detoxification of Zearalenone.</title>
        <authorList>
            <person name="Hu J."/>
            <person name="Xu J."/>
        </authorList>
    </citation>
    <scope>NUCLEOTIDE SEQUENCE</scope>
    <source>
        <strain evidence="5">HQ</strain>
    </source>
</reference>
<feature type="region of interest" description="Disordered" evidence="2">
    <location>
        <begin position="1"/>
        <end position="72"/>
    </location>
</feature>
<feature type="compositionally biased region" description="Low complexity" evidence="2">
    <location>
        <begin position="103"/>
        <end position="125"/>
    </location>
</feature>
<protein>
    <submittedName>
        <fullName evidence="5">DUF4352 domain-containing protein</fullName>
    </submittedName>
</protein>
<dbReference type="InterPro" id="IPR029050">
    <property type="entry name" value="Immunoprotect_excell_Ig-like"/>
</dbReference>
<name>A0AAW6LH57_RHOSG</name>
<dbReference type="InterPro" id="IPR029051">
    <property type="entry name" value="DUF4352"/>
</dbReference>
<proteinExistence type="predicted"/>